<name>A0A0F4KQV5_9LACO</name>
<sequence>MPKLLLRSTFDKISTIKNYQDLFVCHLQDFKFLIDFVSNHTLKTSQDSLKCGNQQNKQSQFSQSVQEGALKFVSEFNNNSIADYINLDSKTMFAPLYQLETQPTLRGSRRFGDLNDSVWKIGYLKKAF</sequence>
<dbReference type="EMBL" id="JXBZ01000008">
    <property type="protein sequence ID" value="KJY48790.1"/>
    <property type="molecule type" value="Genomic_DNA"/>
</dbReference>
<evidence type="ECO:0000313" key="2">
    <source>
        <dbReference type="Proteomes" id="UP000033695"/>
    </source>
</evidence>
<reference evidence="1 2" key="1">
    <citation type="submission" date="2014-12" db="EMBL/GenBank/DDBJ databases">
        <title>Comparative genomics of the lactic acid bacteria isolated from the honey bee gut.</title>
        <authorList>
            <person name="Ellegaard K.M."/>
            <person name="Tamarit D."/>
            <person name="Javelind E."/>
            <person name="Olofsson T."/>
            <person name="Andersson S.G."/>
            <person name="Vasquez A."/>
        </authorList>
    </citation>
    <scope>NUCLEOTIDE SEQUENCE [LARGE SCALE GENOMIC DNA]</scope>
    <source>
        <strain evidence="1 2">Hon2</strain>
    </source>
</reference>
<dbReference type="HOGENOM" id="CLU_1956800_0_0_9"/>
<gene>
    <name evidence="1" type="ORF">JG29_12010</name>
</gene>
<comment type="caution">
    <text evidence="1">The sequence shown here is derived from an EMBL/GenBank/DDBJ whole genome shotgun (WGS) entry which is preliminary data.</text>
</comment>
<dbReference type="STRING" id="1218508.JG29_12010"/>
<evidence type="ECO:0000313" key="1">
    <source>
        <dbReference type="EMBL" id="KJY48790.1"/>
    </source>
</evidence>
<proteinExistence type="predicted"/>
<dbReference type="RefSeq" id="WP_045923045.1">
    <property type="nucleotide sequence ID" value="NZ_JBHTHW010000008.1"/>
</dbReference>
<keyword evidence="2" id="KW-1185">Reference proteome</keyword>
<organism evidence="1 2">
    <name type="scientific">Bombilactobacillus mellis</name>
    <dbReference type="NCBI Taxonomy" id="1218508"/>
    <lineage>
        <taxon>Bacteria</taxon>
        <taxon>Bacillati</taxon>
        <taxon>Bacillota</taxon>
        <taxon>Bacilli</taxon>
        <taxon>Lactobacillales</taxon>
        <taxon>Lactobacillaceae</taxon>
        <taxon>Bombilactobacillus</taxon>
    </lineage>
</organism>
<dbReference type="Proteomes" id="UP000033695">
    <property type="component" value="Unassembled WGS sequence"/>
</dbReference>
<dbReference type="AlphaFoldDB" id="A0A0F4KQV5"/>
<dbReference type="PATRIC" id="fig|1218508.4.peg.1189"/>
<accession>A0A0F4KQV5</accession>
<protein>
    <submittedName>
        <fullName evidence="1">Uncharacterized protein</fullName>
    </submittedName>
</protein>